<evidence type="ECO:0000259" key="4">
    <source>
        <dbReference type="Pfam" id="PF17148"/>
    </source>
</evidence>
<protein>
    <recommendedName>
        <fullName evidence="7">DUF5117 domain-containing protein</fullName>
    </recommendedName>
</protein>
<keyword evidence="2" id="KW-0732">Signal</keyword>
<dbReference type="RefSeq" id="WP_073086388.1">
    <property type="nucleotide sequence ID" value="NZ_FQWS01000002.1"/>
</dbReference>
<evidence type="ECO:0000259" key="3">
    <source>
        <dbReference type="Pfam" id="PF16313"/>
    </source>
</evidence>
<evidence type="ECO:0000313" key="5">
    <source>
        <dbReference type="EMBL" id="SHH51636.1"/>
    </source>
</evidence>
<sequence length="864" mass="97443">MKMTSIKAIKLMTMALLLCAFIMPQNSFAQRKKKRKKDKTEAAAPTPAKKKEKSIKDLTKSSKKIDGLFTIYQDTITGTMHMIVKEDQIGKEYIYFSQVSNGSTDAGLFRGAYGGSKVFKVNKNFNKLEFEGQNTSFYFDENNAISRSKDANVTNGKMASIKVEAHDEKTGEYLIKADDIFLKETLRQLKRPRFPGQSPFAFSLGNLDKNKTTVKTINNYEDNTNLEVEYVYSKPSVLNGGSAAIADGRNVSVQVFHSFIAMPDNDYEIRLDDPRVGYFTTQVEDQTATNSTPFRDLVHRWNLKKKDPNAAISEPVKPITWWMENSTPVEWRETIKQGVLEWNKAFEKAGFKNAMVVKMQPDDATWDAGDINYNVLRWTSSPNPPFGGYGPSFVNPKTGEIMGADIMLEYVHFTNRVMYDKLFDLSAKPKAFDPSEFLRENKVFCSMGHVMHENTMFGQAVLEVAGADDLEMARMKKEAMLALIMHEVGHTLGLNHNMKASQLFSPEQLADADFIEGKCLTGSVMDYAGINLTLDRSKQGQYYDTSVGPYDVWAIQFGYTPFKTGAEKEALLSQSTKPELIFGNDADDMRAPGKAIDPRVMIGDLSNDQIGYSIDRFKLVDQMMGNIKTKFAKRGESFQEMRRAYYILSGQRATAGNVISRFIGGVYVDRAMVGQPGATKPYTPVSLEDQKRAMDALKTYVFAPDAFDAPNDLYNYLAMQRRGYNFFGGPEDPKIHNQVLNYQRGVLIHILHPNTLQRITDSELYGNKYKLSSFMTDLNNAIFKADIYGNVNSFRQNLQLEYTNMLIDMLTGKQSGRFTNNAKSMALYNLKNIRTMAAPTGDVSSKAHKQHLRTLIDNALKEVK</sequence>
<organism evidence="5 6">
    <name type="scientific">Winogradskyella jejuensis</name>
    <dbReference type="NCBI Taxonomy" id="1089305"/>
    <lineage>
        <taxon>Bacteria</taxon>
        <taxon>Pseudomonadati</taxon>
        <taxon>Bacteroidota</taxon>
        <taxon>Flavobacteriia</taxon>
        <taxon>Flavobacteriales</taxon>
        <taxon>Flavobacteriaceae</taxon>
        <taxon>Winogradskyella</taxon>
    </lineage>
</organism>
<dbReference type="InterPro" id="IPR033413">
    <property type="entry name" value="DUF5117"/>
</dbReference>
<dbReference type="InterPro" id="IPR034032">
    <property type="entry name" value="Zn_MMP-like_bac"/>
</dbReference>
<feature type="domain" description="DUF5117" evidence="4">
    <location>
        <begin position="117"/>
        <end position="306"/>
    </location>
</feature>
<dbReference type="AlphaFoldDB" id="A0A1M5TLU2"/>
<name>A0A1M5TLU2_9FLAO</name>
<dbReference type="GO" id="GO:0008237">
    <property type="term" value="F:metallopeptidase activity"/>
    <property type="evidence" value="ECO:0007669"/>
    <property type="project" value="InterPro"/>
</dbReference>
<evidence type="ECO:0000256" key="2">
    <source>
        <dbReference type="SAM" id="SignalP"/>
    </source>
</evidence>
<dbReference type="PANTHER" id="PTHR38478:SF1">
    <property type="entry name" value="ZINC DEPENDENT METALLOPROTEASE DOMAIN LIPOPROTEIN"/>
    <property type="match status" value="1"/>
</dbReference>
<accession>A0A1M5TLU2</accession>
<evidence type="ECO:0000256" key="1">
    <source>
        <dbReference type="SAM" id="MobiDB-lite"/>
    </source>
</evidence>
<dbReference type="OrthoDB" id="9776599at2"/>
<dbReference type="SUPFAM" id="SSF55486">
    <property type="entry name" value="Metalloproteases ('zincins'), catalytic domain"/>
    <property type="match status" value="1"/>
</dbReference>
<dbReference type="Gene3D" id="3.40.390.10">
    <property type="entry name" value="Collagenase (Catalytic Domain)"/>
    <property type="match status" value="1"/>
</dbReference>
<feature type="signal peptide" evidence="2">
    <location>
        <begin position="1"/>
        <end position="29"/>
    </location>
</feature>
<dbReference type="Pfam" id="PF16313">
    <property type="entry name" value="DUF4953"/>
    <property type="match status" value="1"/>
</dbReference>
<dbReference type="InterPro" id="IPR032534">
    <property type="entry name" value="EcxA_zinc-bd"/>
</dbReference>
<dbReference type="Pfam" id="PF17148">
    <property type="entry name" value="DUF5117"/>
    <property type="match status" value="1"/>
</dbReference>
<reference evidence="6" key="1">
    <citation type="submission" date="2016-11" db="EMBL/GenBank/DDBJ databases">
        <authorList>
            <person name="Varghese N."/>
            <person name="Submissions S."/>
        </authorList>
    </citation>
    <scope>NUCLEOTIDE SEQUENCE [LARGE SCALE GENOMIC DNA]</scope>
    <source>
        <strain evidence="6">DSM 25330</strain>
    </source>
</reference>
<dbReference type="STRING" id="1089305.SAMN05444148_2208"/>
<dbReference type="EMBL" id="FQWS01000002">
    <property type="protein sequence ID" value="SHH51636.1"/>
    <property type="molecule type" value="Genomic_DNA"/>
</dbReference>
<proteinExistence type="predicted"/>
<evidence type="ECO:0008006" key="7">
    <source>
        <dbReference type="Google" id="ProtNLM"/>
    </source>
</evidence>
<dbReference type="PANTHER" id="PTHR38478">
    <property type="entry name" value="PEPTIDASE M1A AND M12B"/>
    <property type="match status" value="1"/>
</dbReference>
<dbReference type="CDD" id="cd04276">
    <property type="entry name" value="ZnMc_MMP_like_2"/>
    <property type="match status" value="1"/>
</dbReference>
<feature type="domain" description="EcxA zinc-binding" evidence="3">
    <location>
        <begin position="472"/>
        <end position="786"/>
    </location>
</feature>
<feature type="chain" id="PRO_5013268606" description="DUF5117 domain-containing protein" evidence="2">
    <location>
        <begin position="30"/>
        <end position="864"/>
    </location>
</feature>
<feature type="region of interest" description="Disordered" evidence="1">
    <location>
        <begin position="31"/>
        <end position="57"/>
    </location>
</feature>
<evidence type="ECO:0000313" key="6">
    <source>
        <dbReference type="Proteomes" id="UP000184522"/>
    </source>
</evidence>
<keyword evidence="6" id="KW-1185">Reference proteome</keyword>
<gene>
    <name evidence="5" type="ORF">SAMN05444148_2208</name>
</gene>
<dbReference type="InterPro" id="IPR024079">
    <property type="entry name" value="MetalloPept_cat_dom_sf"/>
</dbReference>
<dbReference type="Proteomes" id="UP000184522">
    <property type="component" value="Unassembled WGS sequence"/>
</dbReference>